<dbReference type="Proteomes" id="UP001281761">
    <property type="component" value="Unassembled WGS sequence"/>
</dbReference>
<organism evidence="1 2">
    <name type="scientific">Blattamonas nauphoetae</name>
    <dbReference type="NCBI Taxonomy" id="2049346"/>
    <lineage>
        <taxon>Eukaryota</taxon>
        <taxon>Metamonada</taxon>
        <taxon>Preaxostyla</taxon>
        <taxon>Oxymonadida</taxon>
        <taxon>Blattamonas</taxon>
    </lineage>
</organism>
<dbReference type="EMBL" id="JARBJD010000054">
    <property type="protein sequence ID" value="KAK2956591.1"/>
    <property type="molecule type" value="Genomic_DNA"/>
</dbReference>
<name>A0ABQ9XYP5_9EUKA</name>
<evidence type="ECO:0000313" key="1">
    <source>
        <dbReference type="EMBL" id="KAK2956591.1"/>
    </source>
</evidence>
<keyword evidence="2" id="KW-1185">Reference proteome</keyword>
<accession>A0ABQ9XYP5</accession>
<reference evidence="1 2" key="1">
    <citation type="journal article" date="2022" name="bioRxiv">
        <title>Genomics of Preaxostyla Flagellates Illuminates Evolutionary Transitions and the Path Towards Mitochondrial Loss.</title>
        <authorList>
            <person name="Novak L.V.F."/>
            <person name="Treitli S.C."/>
            <person name="Pyrih J."/>
            <person name="Halakuc P."/>
            <person name="Pipaliya S.V."/>
            <person name="Vacek V."/>
            <person name="Brzon O."/>
            <person name="Soukal P."/>
            <person name="Eme L."/>
            <person name="Dacks J.B."/>
            <person name="Karnkowska A."/>
            <person name="Elias M."/>
            <person name="Hampl V."/>
        </authorList>
    </citation>
    <scope>NUCLEOTIDE SEQUENCE [LARGE SCALE GENOMIC DNA]</scope>
    <source>
        <strain evidence="1">NAU3</strain>
        <tissue evidence="1">Gut</tissue>
    </source>
</reference>
<comment type="caution">
    <text evidence="1">The sequence shown here is derived from an EMBL/GenBank/DDBJ whole genome shotgun (WGS) entry which is preliminary data.</text>
</comment>
<sequence length="124" mass="14526">MGSDCRDMFAKPLFYPDLLSLLSNALSPKSPDLTFQNVILPFSPYLLPVYKRLPYLRSSHTLLKLLERLLVMEWMSSEGLEDVFEVLFFFSKCEPYERYFHKKGVYAAKRICMLLGWNFLKPSS</sequence>
<proteinExistence type="predicted"/>
<evidence type="ECO:0000313" key="2">
    <source>
        <dbReference type="Proteomes" id="UP001281761"/>
    </source>
</evidence>
<gene>
    <name evidence="1" type="ORF">BLNAU_8431</name>
</gene>
<protein>
    <submittedName>
        <fullName evidence="1">Uncharacterized protein</fullName>
    </submittedName>
</protein>